<proteinExistence type="predicted"/>
<evidence type="ECO:0000259" key="1">
    <source>
        <dbReference type="Pfam" id="PF04389"/>
    </source>
</evidence>
<evidence type="ECO:0000313" key="2">
    <source>
        <dbReference type="EMBL" id="HHP67932.1"/>
    </source>
</evidence>
<dbReference type="Gene3D" id="3.50.30.30">
    <property type="match status" value="1"/>
</dbReference>
<feature type="domain" description="Peptidase M28" evidence="1">
    <location>
        <begin position="193"/>
        <end position="293"/>
    </location>
</feature>
<dbReference type="InterPro" id="IPR007484">
    <property type="entry name" value="Peptidase_M28"/>
</dbReference>
<sequence length="524" mass="58872">MELSVIGRGIFEEEIVSGSRREERAVKALGDMFKEVADWVKTFDTPVVSWVEEECLIEANERVFKCSILPPGVDFEVEGRLVTNIRQALLVEEPVLLLGVRGWGLILNRVLQRVSDGRLKAVIIYDPLSDSYKREVVSGSSGLSLHTGSPFPIPVVSVRKSDVRDLLQTASGCRIRIYGRARLVRDAIGRTLVAGVNGRGELEVHASAHHDHWFNGVYDDLIGLEALLGLARRLRDAGNTVNVTIISFTAREFGSPILPSWYWSWGSRFFTETLESKGHIDKVVANITIDNLTGSTLRASYHPFLFKCVKEVKGAGVVDEGLRFLPYLDSYSYLHRGVPSVALHNQPEHLMRGHLDHQEGSHFENTVVNLVDVSMRLVSCLSKLEDYDLEPVSNMLTSYAESEARYLAGKIILMLNSVKGFRRRASVLQEFSPTIISYQPKLEINYGLLEDLNTILKAIEAIERNNYGGFLVEDLDDGPLIDVYVDEYTRDTIARVLREVFKHRVRLHLTKSNNIVARILGVEV</sequence>
<dbReference type="Pfam" id="PF04389">
    <property type="entry name" value="Peptidase_M28"/>
    <property type="match status" value="1"/>
</dbReference>
<dbReference type="AlphaFoldDB" id="A0A7J3XZ16"/>
<reference evidence="2" key="1">
    <citation type="journal article" date="2020" name="mSystems">
        <title>Genome- and Community-Level Interaction Insights into Carbon Utilization and Element Cycling Functions of Hydrothermarchaeota in Hydrothermal Sediment.</title>
        <authorList>
            <person name="Zhou Z."/>
            <person name="Liu Y."/>
            <person name="Xu W."/>
            <person name="Pan J."/>
            <person name="Luo Z.H."/>
            <person name="Li M."/>
        </authorList>
    </citation>
    <scope>NUCLEOTIDE SEQUENCE [LARGE SCALE GENOMIC DNA]</scope>
    <source>
        <strain evidence="2">SpSt-110</strain>
    </source>
</reference>
<organism evidence="2">
    <name type="scientific">Thermogladius calderae</name>
    <dbReference type="NCBI Taxonomy" id="1200300"/>
    <lineage>
        <taxon>Archaea</taxon>
        <taxon>Thermoproteota</taxon>
        <taxon>Thermoprotei</taxon>
        <taxon>Desulfurococcales</taxon>
        <taxon>Desulfurococcaceae</taxon>
        <taxon>Thermogladius</taxon>
    </lineage>
</organism>
<dbReference type="SUPFAM" id="SSF53187">
    <property type="entry name" value="Zn-dependent exopeptidases"/>
    <property type="match status" value="1"/>
</dbReference>
<gene>
    <name evidence="2" type="ORF">ENM60_03985</name>
</gene>
<dbReference type="Gene3D" id="3.40.630.10">
    <property type="entry name" value="Zn peptidases"/>
    <property type="match status" value="1"/>
</dbReference>
<accession>A0A7J3XZ16</accession>
<dbReference type="EMBL" id="DRYK01000055">
    <property type="protein sequence ID" value="HHP67932.1"/>
    <property type="molecule type" value="Genomic_DNA"/>
</dbReference>
<comment type="caution">
    <text evidence="2">The sequence shown here is derived from an EMBL/GenBank/DDBJ whole genome shotgun (WGS) entry which is preliminary data.</text>
</comment>
<protein>
    <submittedName>
        <fullName evidence="2">M28 family peptidase</fullName>
    </submittedName>
</protein>
<name>A0A7J3XZ16_9CREN</name>